<dbReference type="AlphaFoldDB" id="A0A067R6Y4"/>
<keyword evidence="1" id="KW-0732">Signal</keyword>
<dbReference type="Proteomes" id="UP000027135">
    <property type="component" value="Unassembled WGS sequence"/>
</dbReference>
<evidence type="ECO:0000313" key="3">
    <source>
        <dbReference type="Proteomes" id="UP000027135"/>
    </source>
</evidence>
<dbReference type="InParanoid" id="A0A067R6Y4"/>
<evidence type="ECO:0008006" key="4">
    <source>
        <dbReference type="Google" id="ProtNLM"/>
    </source>
</evidence>
<reference evidence="2 3" key="1">
    <citation type="journal article" date="2014" name="Nat. Commun.">
        <title>Molecular traces of alternative social organization in a termite genome.</title>
        <authorList>
            <person name="Terrapon N."/>
            <person name="Li C."/>
            <person name="Robertson H.M."/>
            <person name="Ji L."/>
            <person name="Meng X."/>
            <person name="Booth W."/>
            <person name="Chen Z."/>
            <person name="Childers C.P."/>
            <person name="Glastad K.M."/>
            <person name="Gokhale K."/>
            <person name="Gowin J."/>
            <person name="Gronenberg W."/>
            <person name="Hermansen R.A."/>
            <person name="Hu H."/>
            <person name="Hunt B.G."/>
            <person name="Huylmans A.K."/>
            <person name="Khalil S.M."/>
            <person name="Mitchell R.D."/>
            <person name="Munoz-Torres M.C."/>
            <person name="Mustard J.A."/>
            <person name="Pan H."/>
            <person name="Reese J.T."/>
            <person name="Scharf M.E."/>
            <person name="Sun F."/>
            <person name="Vogel H."/>
            <person name="Xiao J."/>
            <person name="Yang W."/>
            <person name="Yang Z."/>
            <person name="Yang Z."/>
            <person name="Zhou J."/>
            <person name="Zhu J."/>
            <person name="Brent C.S."/>
            <person name="Elsik C.G."/>
            <person name="Goodisman M.A."/>
            <person name="Liberles D.A."/>
            <person name="Roe R.M."/>
            <person name="Vargo E.L."/>
            <person name="Vilcinskas A."/>
            <person name="Wang J."/>
            <person name="Bornberg-Bauer E."/>
            <person name="Korb J."/>
            <person name="Zhang G."/>
            <person name="Liebig J."/>
        </authorList>
    </citation>
    <scope>NUCLEOTIDE SEQUENCE [LARGE SCALE GENOMIC DNA]</scope>
    <source>
        <tissue evidence="2">Whole organism</tissue>
    </source>
</reference>
<feature type="chain" id="PRO_5001644787" description="Secreted protein" evidence="1">
    <location>
        <begin position="25"/>
        <end position="86"/>
    </location>
</feature>
<protein>
    <recommendedName>
        <fullName evidence="4">Secreted protein</fullName>
    </recommendedName>
</protein>
<name>A0A067R6Y4_ZOONE</name>
<sequence length="86" mass="9224">MVPGAGARLRCWLAIGILPGTTWREPRVAATYPAWGAGNAAGNMPGNTPGTPYKPDDTRIWELANATKTRAKTNRHCNMAAVNYLA</sequence>
<evidence type="ECO:0000313" key="2">
    <source>
        <dbReference type="EMBL" id="KDR15199.1"/>
    </source>
</evidence>
<feature type="signal peptide" evidence="1">
    <location>
        <begin position="1"/>
        <end position="24"/>
    </location>
</feature>
<dbReference type="EMBL" id="KK852840">
    <property type="protein sequence ID" value="KDR15199.1"/>
    <property type="molecule type" value="Genomic_DNA"/>
</dbReference>
<organism evidence="2 3">
    <name type="scientific">Zootermopsis nevadensis</name>
    <name type="common">Dampwood termite</name>
    <dbReference type="NCBI Taxonomy" id="136037"/>
    <lineage>
        <taxon>Eukaryota</taxon>
        <taxon>Metazoa</taxon>
        <taxon>Ecdysozoa</taxon>
        <taxon>Arthropoda</taxon>
        <taxon>Hexapoda</taxon>
        <taxon>Insecta</taxon>
        <taxon>Pterygota</taxon>
        <taxon>Neoptera</taxon>
        <taxon>Polyneoptera</taxon>
        <taxon>Dictyoptera</taxon>
        <taxon>Blattodea</taxon>
        <taxon>Blattoidea</taxon>
        <taxon>Termitoidae</taxon>
        <taxon>Termopsidae</taxon>
        <taxon>Zootermopsis</taxon>
    </lineage>
</organism>
<evidence type="ECO:0000256" key="1">
    <source>
        <dbReference type="SAM" id="SignalP"/>
    </source>
</evidence>
<gene>
    <name evidence="2" type="ORF">L798_10972</name>
</gene>
<accession>A0A067R6Y4</accession>
<keyword evidence="3" id="KW-1185">Reference proteome</keyword>
<proteinExistence type="predicted"/>